<accession>A0A815E2F7</accession>
<evidence type="ECO:0000313" key="10">
    <source>
        <dbReference type="EMBL" id="CAF1309271.1"/>
    </source>
</evidence>
<dbReference type="OrthoDB" id="10253115at2759"/>
<dbReference type="Pfam" id="PF13193">
    <property type="entry name" value="AMP-binding_C"/>
    <property type="match status" value="1"/>
</dbReference>
<proteinExistence type="inferred from homology"/>
<dbReference type="GO" id="GO:0031956">
    <property type="term" value="F:medium-chain fatty acid-CoA ligase activity"/>
    <property type="evidence" value="ECO:0007669"/>
    <property type="project" value="UniProtKB-EC"/>
</dbReference>
<evidence type="ECO:0000256" key="6">
    <source>
        <dbReference type="ARBA" id="ARBA00048277"/>
    </source>
</evidence>
<dbReference type="Gene3D" id="2.30.38.10">
    <property type="entry name" value="Luciferase, Domain 3"/>
    <property type="match status" value="1"/>
</dbReference>
<dbReference type="GO" id="GO:0006631">
    <property type="term" value="P:fatty acid metabolic process"/>
    <property type="evidence" value="ECO:0007669"/>
    <property type="project" value="TreeGrafter"/>
</dbReference>
<dbReference type="EMBL" id="CAJNOQ010012856">
    <property type="protein sequence ID" value="CAF1309271.1"/>
    <property type="molecule type" value="Genomic_DNA"/>
</dbReference>
<feature type="domain" description="AMP-dependent synthetase/ligase" evidence="7">
    <location>
        <begin position="4"/>
        <end position="334"/>
    </location>
</feature>
<evidence type="ECO:0000259" key="7">
    <source>
        <dbReference type="Pfam" id="PF00501"/>
    </source>
</evidence>
<comment type="function">
    <text evidence="3">Acyl-CoA synthases catalyze the initial reaction in fatty acid metabolism, by forming a thioester with CoA. Has some preference toward medium-chain substrates. Plays a role in adipocyte differentiation.</text>
</comment>
<reference evidence="10" key="1">
    <citation type="submission" date="2021-02" db="EMBL/GenBank/DDBJ databases">
        <authorList>
            <person name="Nowell W R."/>
        </authorList>
    </citation>
    <scope>NUCLEOTIDE SEQUENCE</scope>
</reference>
<comment type="catalytic activity">
    <reaction evidence="6">
        <text>a medium-chain fatty acid + ATP + CoA = a medium-chain fatty acyl-CoA + AMP + diphosphate</text>
        <dbReference type="Rhea" id="RHEA:48340"/>
        <dbReference type="ChEBI" id="CHEBI:30616"/>
        <dbReference type="ChEBI" id="CHEBI:33019"/>
        <dbReference type="ChEBI" id="CHEBI:57287"/>
        <dbReference type="ChEBI" id="CHEBI:59558"/>
        <dbReference type="ChEBI" id="CHEBI:90546"/>
        <dbReference type="ChEBI" id="CHEBI:456215"/>
        <dbReference type="EC" id="6.2.1.2"/>
    </reaction>
</comment>
<dbReference type="Gene3D" id="3.40.50.980">
    <property type="match status" value="2"/>
</dbReference>
<dbReference type="Proteomes" id="UP000682733">
    <property type="component" value="Unassembled WGS sequence"/>
</dbReference>
<keyword evidence="2" id="KW-0436">Ligase</keyword>
<name>A0A815E2F7_9BILA</name>
<comment type="caution">
    <text evidence="10">The sequence shown here is derived from an EMBL/GenBank/DDBJ whole genome shotgun (WGS) entry which is preliminary data.</text>
</comment>
<evidence type="ECO:0000256" key="1">
    <source>
        <dbReference type="ARBA" id="ARBA00006432"/>
    </source>
</evidence>
<evidence type="ECO:0000313" key="9">
    <source>
        <dbReference type="EMBL" id="CAF1148300.1"/>
    </source>
</evidence>
<comment type="catalytic activity">
    <reaction evidence="5">
        <text>octanoate + ATP + CoA = octanoyl-CoA + AMP + diphosphate</text>
        <dbReference type="Rhea" id="RHEA:33631"/>
        <dbReference type="ChEBI" id="CHEBI:25646"/>
        <dbReference type="ChEBI" id="CHEBI:30616"/>
        <dbReference type="ChEBI" id="CHEBI:33019"/>
        <dbReference type="ChEBI" id="CHEBI:57287"/>
        <dbReference type="ChEBI" id="CHEBI:57386"/>
        <dbReference type="ChEBI" id="CHEBI:456215"/>
    </reaction>
</comment>
<dbReference type="PANTHER" id="PTHR43201">
    <property type="entry name" value="ACYL-COA SYNTHETASE"/>
    <property type="match status" value="1"/>
</dbReference>
<evidence type="ECO:0000256" key="2">
    <source>
        <dbReference type="ARBA" id="ARBA00022598"/>
    </source>
</evidence>
<dbReference type="InterPro" id="IPR000873">
    <property type="entry name" value="AMP-dep_synth/lig_dom"/>
</dbReference>
<evidence type="ECO:0000313" key="11">
    <source>
        <dbReference type="EMBL" id="CAF3951912.1"/>
    </source>
</evidence>
<keyword evidence="13" id="KW-1185">Reference proteome</keyword>
<dbReference type="FunFam" id="3.30.300.30:FF:000008">
    <property type="entry name" value="2,3-dihydroxybenzoate-AMP ligase"/>
    <property type="match status" value="1"/>
</dbReference>
<dbReference type="Proteomes" id="UP000663829">
    <property type="component" value="Unassembled WGS sequence"/>
</dbReference>
<evidence type="ECO:0000256" key="3">
    <source>
        <dbReference type="ARBA" id="ARBA00037247"/>
    </source>
</evidence>
<evidence type="ECO:0000313" key="12">
    <source>
        <dbReference type="EMBL" id="CAF4145337.1"/>
    </source>
</evidence>
<dbReference type="Gene3D" id="3.30.300.30">
    <property type="match status" value="1"/>
</dbReference>
<dbReference type="InterPro" id="IPR045851">
    <property type="entry name" value="AMP-bd_C_sf"/>
</dbReference>
<dbReference type="Pfam" id="PF00501">
    <property type="entry name" value="AMP-binding"/>
    <property type="match status" value="1"/>
</dbReference>
<protein>
    <recommendedName>
        <fullName evidence="4">Medium-chain acyl-CoA ligase ACSF2, mitochondrial</fullName>
    </recommendedName>
</protein>
<dbReference type="PANTHER" id="PTHR43201:SF5">
    <property type="entry name" value="MEDIUM-CHAIN ACYL-COA LIGASE ACSF2, MITOCHONDRIAL"/>
    <property type="match status" value="1"/>
</dbReference>
<evidence type="ECO:0000313" key="13">
    <source>
        <dbReference type="Proteomes" id="UP000663829"/>
    </source>
</evidence>
<evidence type="ECO:0000256" key="5">
    <source>
        <dbReference type="ARBA" id="ARBA00047319"/>
    </source>
</evidence>
<feature type="domain" description="AMP-binding enzyme C-terminal" evidence="8">
    <location>
        <begin position="386"/>
        <end position="464"/>
    </location>
</feature>
<organism evidence="10 13">
    <name type="scientific">Didymodactylos carnosus</name>
    <dbReference type="NCBI Taxonomy" id="1234261"/>
    <lineage>
        <taxon>Eukaryota</taxon>
        <taxon>Metazoa</taxon>
        <taxon>Spiralia</taxon>
        <taxon>Gnathifera</taxon>
        <taxon>Rotifera</taxon>
        <taxon>Eurotatoria</taxon>
        <taxon>Bdelloidea</taxon>
        <taxon>Philodinida</taxon>
        <taxon>Philodinidae</taxon>
        <taxon>Didymodactylos</taxon>
    </lineage>
</organism>
<dbReference type="AlphaFoldDB" id="A0A815E2F7"/>
<dbReference type="SUPFAM" id="SSF56801">
    <property type="entry name" value="Acetyl-CoA synthetase-like"/>
    <property type="match status" value="1"/>
</dbReference>
<dbReference type="Proteomes" id="UP000681722">
    <property type="component" value="Unassembled WGS sequence"/>
</dbReference>
<evidence type="ECO:0000256" key="4">
    <source>
        <dbReference type="ARBA" id="ARBA00039638"/>
    </source>
</evidence>
<gene>
    <name evidence="10" type="ORF">GPM918_LOCUS28912</name>
    <name evidence="9" type="ORF">OVA965_LOCUS21473</name>
    <name evidence="12" type="ORF">SRO942_LOCUS29447</name>
    <name evidence="11" type="ORF">TMI583_LOCUS22127</name>
</gene>
<evidence type="ECO:0000259" key="8">
    <source>
        <dbReference type="Pfam" id="PF13193"/>
    </source>
</evidence>
<sequence>MCQIRKNDLVGVWLTNRFEWVILQYATARLGALLVSINPLWKLTELEDALNVTPVKLIITMKRNEVTKTNHEQLLSNETRKIQKSQVLYLEDGWTYLRDSAANVTDTELSEIENSLQFDDAINIKFTSGTVGRVKAALLSHHNILNNAYFTAVRLGYTEQDRTCVPVSFSHCFGTVCGIHSSLSMGGCLVIPSETFEIEKVLTAIEHEKCTSLLGVPTMFMSILNSLKNRENYDLSSLRTGQIGGAFCPRETMELVLTQMNIKQMTIGYGMTENSGCIAQTFVDDSLERYLSTVGKALDHTEIKIVNQNTNEVVKRGEIGELCTRGYHVMLGYYENETATKQILEPNSKWLRTGDLAVMDEHDYIQVVGRIKDLIIRGGQNIYPKEIEEYLTEHPAVNEVHVIGIPSEKYGEELMAWVKLNSDSRTEPVGEIDLIEFCLDQISSYKIPTHWKFVEEFPRTATGKVRKAEMRQISIKELINRK</sequence>
<comment type="similarity">
    <text evidence="1">Belongs to the ATP-dependent AMP-binding enzyme family.</text>
</comment>
<dbReference type="EMBL" id="CAJNOK010011777">
    <property type="protein sequence ID" value="CAF1148300.1"/>
    <property type="molecule type" value="Genomic_DNA"/>
</dbReference>
<dbReference type="Proteomes" id="UP000677228">
    <property type="component" value="Unassembled WGS sequence"/>
</dbReference>
<dbReference type="EMBL" id="CAJOBC010041592">
    <property type="protein sequence ID" value="CAF4145337.1"/>
    <property type="molecule type" value="Genomic_DNA"/>
</dbReference>
<dbReference type="EMBL" id="CAJOBA010029811">
    <property type="protein sequence ID" value="CAF3951912.1"/>
    <property type="molecule type" value="Genomic_DNA"/>
</dbReference>
<dbReference type="InterPro" id="IPR025110">
    <property type="entry name" value="AMP-bd_C"/>
</dbReference>